<evidence type="ECO:0000313" key="1">
    <source>
        <dbReference type="EMBL" id="BAY68317.1"/>
    </source>
</evidence>
<name>A0A1Z4KHA0_ANAVA</name>
<reference evidence="1 2" key="1">
    <citation type="submission" date="2017-06" db="EMBL/GenBank/DDBJ databases">
        <title>Genome sequencing of cyanobaciteial culture collection at National Institute for Environmental Studies (NIES).</title>
        <authorList>
            <person name="Hirose Y."/>
            <person name="Shimura Y."/>
            <person name="Fujisawa T."/>
            <person name="Nakamura Y."/>
            <person name="Kawachi M."/>
        </authorList>
    </citation>
    <scope>NUCLEOTIDE SEQUENCE [LARGE SCALE GENOMIC DNA]</scope>
    <source>
        <strain evidence="1 2">NIES-23</strain>
    </source>
</reference>
<sequence length="147" mass="17331">MEKKHIVICGSMSNYEEMLKYQNILIKNNIPCLVPENEGELIKHLSRDEFNEFKRKVSKRHFEEIINNNVFAILVVNPTKNYIPNYIGANTFAEIAIAFYKQRQIFLLYDIYEGFKDELIAWDIKPLQGNINSLIEQYNSCIYSKTK</sequence>
<accession>A0A1Z4KHA0</accession>
<dbReference type="EMBL" id="AP018216">
    <property type="protein sequence ID" value="BAY68317.1"/>
    <property type="molecule type" value="Genomic_DNA"/>
</dbReference>
<protein>
    <submittedName>
        <fullName evidence="1">Uncharacterized protein</fullName>
    </submittedName>
</protein>
<dbReference type="Proteomes" id="UP000217507">
    <property type="component" value="Chromosome"/>
</dbReference>
<gene>
    <name evidence="1" type="ORF">NIES23_11020</name>
</gene>
<proteinExistence type="predicted"/>
<dbReference type="AlphaFoldDB" id="A0A1Z4KHA0"/>
<organism evidence="1 2">
    <name type="scientific">Trichormus variabilis NIES-23</name>
    <dbReference type="NCBI Taxonomy" id="1973479"/>
    <lineage>
        <taxon>Bacteria</taxon>
        <taxon>Bacillati</taxon>
        <taxon>Cyanobacteriota</taxon>
        <taxon>Cyanophyceae</taxon>
        <taxon>Nostocales</taxon>
        <taxon>Nostocaceae</taxon>
        <taxon>Trichormus</taxon>
    </lineage>
</organism>
<evidence type="ECO:0000313" key="2">
    <source>
        <dbReference type="Proteomes" id="UP000217507"/>
    </source>
</evidence>